<keyword evidence="2" id="KW-0694">RNA-binding</keyword>
<dbReference type="SUPFAM" id="SSF53098">
    <property type="entry name" value="Ribonuclease H-like"/>
    <property type="match status" value="1"/>
</dbReference>
<dbReference type="SUPFAM" id="SSF56672">
    <property type="entry name" value="DNA/RNA polymerases"/>
    <property type="match status" value="1"/>
</dbReference>
<dbReference type="EMBL" id="MDYO01000097">
    <property type="protein sequence ID" value="OQD85589.1"/>
    <property type="molecule type" value="Genomic_DNA"/>
</dbReference>
<gene>
    <name evidence="5" type="ORF">PENSOL_c097G04802</name>
</gene>
<dbReference type="GO" id="GO:0004190">
    <property type="term" value="F:aspartic-type endopeptidase activity"/>
    <property type="evidence" value="ECO:0007669"/>
    <property type="project" value="UniProtKB-KW"/>
</dbReference>
<dbReference type="InterPro" id="IPR043502">
    <property type="entry name" value="DNA/RNA_pol_sf"/>
</dbReference>
<feature type="region of interest" description="Disordered" evidence="3">
    <location>
        <begin position="925"/>
        <end position="955"/>
    </location>
</feature>
<feature type="region of interest" description="Disordered" evidence="3">
    <location>
        <begin position="44"/>
        <end position="74"/>
    </location>
</feature>
<dbReference type="Pfam" id="PF07727">
    <property type="entry name" value="RVT_2"/>
    <property type="match status" value="1"/>
</dbReference>
<evidence type="ECO:0000313" key="6">
    <source>
        <dbReference type="Proteomes" id="UP000191612"/>
    </source>
</evidence>
<feature type="compositionally biased region" description="Acidic residues" evidence="3">
    <location>
        <begin position="63"/>
        <end position="72"/>
    </location>
</feature>
<dbReference type="InterPro" id="IPR054722">
    <property type="entry name" value="PolX-like_BBD"/>
</dbReference>
<dbReference type="InterPro" id="IPR036397">
    <property type="entry name" value="RNaseH_sf"/>
</dbReference>
<dbReference type="InterPro" id="IPR013103">
    <property type="entry name" value="RVT_2"/>
</dbReference>
<dbReference type="GO" id="GO:0003723">
    <property type="term" value="F:RNA binding"/>
    <property type="evidence" value="ECO:0007669"/>
    <property type="project" value="UniProtKB-KW"/>
</dbReference>
<dbReference type="CDD" id="cd09272">
    <property type="entry name" value="RNase_HI_RT_Ty1"/>
    <property type="match status" value="1"/>
</dbReference>
<dbReference type="GO" id="GO:0015074">
    <property type="term" value="P:DNA integration"/>
    <property type="evidence" value="ECO:0007669"/>
    <property type="project" value="InterPro"/>
</dbReference>
<feature type="domain" description="Integrase catalytic" evidence="4">
    <location>
        <begin position="557"/>
        <end position="730"/>
    </location>
</feature>
<dbReference type="Pfam" id="PF22936">
    <property type="entry name" value="Pol_BBD"/>
    <property type="match status" value="1"/>
</dbReference>
<dbReference type="Pfam" id="PF25597">
    <property type="entry name" value="SH3_retrovirus"/>
    <property type="match status" value="1"/>
</dbReference>
<dbReference type="PANTHER" id="PTHR11439">
    <property type="entry name" value="GAG-POL-RELATED RETROTRANSPOSON"/>
    <property type="match status" value="1"/>
</dbReference>
<comment type="caution">
    <text evidence="5">The sequence shown here is derived from an EMBL/GenBank/DDBJ whole genome shotgun (WGS) entry which is preliminary data.</text>
</comment>
<evidence type="ECO:0000256" key="1">
    <source>
        <dbReference type="ARBA" id="ARBA00022750"/>
    </source>
</evidence>
<keyword evidence="6" id="KW-1185">Reference proteome</keyword>
<proteinExistence type="predicted"/>
<accession>A0A1V6Q8N5</accession>
<keyword evidence="1" id="KW-0645">Protease</keyword>
<keyword evidence="1" id="KW-0378">Hydrolase</keyword>
<dbReference type="STRING" id="60172.A0A1V6Q8N5"/>
<evidence type="ECO:0000256" key="3">
    <source>
        <dbReference type="SAM" id="MobiDB-lite"/>
    </source>
</evidence>
<evidence type="ECO:0000259" key="4">
    <source>
        <dbReference type="PROSITE" id="PS50994"/>
    </source>
</evidence>
<dbReference type="GO" id="GO:0005634">
    <property type="term" value="C:nucleus"/>
    <property type="evidence" value="ECO:0007669"/>
    <property type="project" value="UniProtKB-ARBA"/>
</dbReference>
<dbReference type="PANTHER" id="PTHR11439:SF438">
    <property type="entry name" value="REVERSE TRANSCRIPTASE TY1_COPIA-TYPE DOMAIN-CONTAINING PROTEIN"/>
    <property type="match status" value="1"/>
</dbReference>
<protein>
    <recommendedName>
        <fullName evidence="4">Integrase catalytic domain-containing protein</fullName>
    </recommendedName>
</protein>
<dbReference type="PROSITE" id="PS50994">
    <property type="entry name" value="INTEGRASE"/>
    <property type="match status" value="1"/>
</dbReference>
<organism evidence="5 6">
    <name type="scientific">Penicillium solitum</name>
    <dbReference type="NCBI Taxonomy" id="60172"/>
    <lineage>
        <taxon>Eukaryota</taxon>
        <taxon>Fungi</taxon>
        <taxon>Dikarya</taxon>
        <taxon>Ascomycota</taxon>
        <taxon>Pezizomycotina</taxon>
        <taxon>Eurotiomycetes</taxon>
        <taxon>Eurotiomycetidae</taxon>
        <taxon>Eurotiales</taxon>
        <taxon>Aspergillaceae</taxon>
        <taxon>Penicillium</taxon>
    </lineage>
</organism>
<feature type="compositionally biased region" description="Basic and acidic residues" evidence="3">
    <location>
        <begin position="850"/>
        <end position="864"/>
    </location>
</feature>
<name>A0A1V6Q8N5_9EURO</name>
<reference evidence="6" key="1">
    <citation type="journal article" date="2017" name="Nat. Microbiol.">
        <title>Global analysis of biosynthetic gene clusters reveals vast potential of secondary metabolite production in Penicillium species.</title>
        <authorList>
            <person name="Nielsen J.C."/>
            <person name="Grijseels S."/>
            <person name="Prigent S."/>
            <person name="Ji B."/>
            <person name="Dainat J."/>
            <person name="Nielsen K.F."/>
            <person name="Frisvad J.C."/>
            <person name="Workman M."/>
            <person name="Nielsen J."/>
        </authorList>
    </citation>
    <scope>NUCLEOTIDE SEQUENCE [LARGE SCALE GENOMIC DNA]</scope>
    <source>
        <strain evidence="6">IBT 29525</strain>
    </source>
</reference>
<dbReference type="InterPro" id="IPR057670">
    <property type="entry name" value="SH3_retrovirus"/>
</dbReference>
<dbReference type="InterPro" id="IPR001584">
    <property type="entry name" value="Integrase_cat-core"/>
</dbReference>
<keyword evidence="1" id="KW-0064">Aspartyl protease</keyword>
<evidence type="ECO:0000256" key="2">
    <source>
        <dbReference type="ARBA" id="ARBA00022884"/>
    </source>
</evidence>
<dbReference type="InterPro" id="IPR012337">
    <property type="entry name" value="RNaseH-like_sf"/>
</dbReference>
<evidence type="ECO:0000313" key="5">
    <source>
        <dbReference type="EMBL" id="OQD85589.1"/>
    </source>
</evidence>
<feature type="region of interest" description="Disordered" evidence="3">
    <location>
        <begin position="843"/>
        <end position="886"/>
    </location>
</feature>
<sequence>MEAASILSAMKGEKLKDSPQWLTWFAKVQLYAMQKNVWDLCNPDPPTTTESQAIRSIPLQEPVEPEYPEDGDDKDRRIWRDRMDVYKMKYTKWEKQAKGLSDVNEYILTYLDPMHHLALITYRTPYDRLVYLKTRFARSTAYEEEIRMNWKVFAMQKPTGDIEQWLQKWNSLREQAISLGIDDSDANRDFLHAVKEVLPIWWQGKYQEIVMDKKEYDTRDLLESFRAMNREIGVKTVTSTSIPKSAFSTWQGHQEAKPEADQQKLPFEQRKCPCGNPHPRHTVKTCWILNEAIRPEGKVIDKRREERAKSKLAKDPAWKQWVDKTINEAKPKLQETDNQVSFVTTYQSKHALSASAGEVTLRRRWVLDTASSAHVCNDKALFVDFTPEVMNLTTGDSSTKVLGKGTVRLIGKHPQKGRMEITLSDALYSPSFHTNLVSYASLQKKGGTWCQRTNCIVDPKDRPVVSVHLWDQFNLWLFDEPEEEVSQQAFATQRASVKMQGSKASAEIWHRRLAHVNPAVLAKTATMVDGVVLQETKQAEKASLCQTCHLSRAPRQISRRPVGRTFGRFGRIHFDLIQLPPAYNRHRWISHFYIEGVRFHWIMTHELKPECQLAINQFVQLARNQWKLPIKAFHYDNELSAGRKSEYSLTSDGILIYHTPPDHPEMNGYAERSGSMIIMRMRMLCQEGKLPKALWPEFASAAVWLLNRTPTLITAENKWLIPWEEVRKEFLQGVAMPPRINLANVRLYGSLAYCRIDHQVRSDKMNPRAEIGFLVGYMASNIYKIWFPHKGKVRHIRDAVIDETRKYSPDYEKLQPIPMPLVKEPEEITMEEVTQVINHEITSQQASTLEESHRDEDDHQHDAHEVDEEPRDAPPESPIQQASGAAYRHTTPLQGVERAYIPTPAGLPHTFLTPVNQLTPVRIKAQEQDDAPKDQSPPLTPSSDATEPDQGVDMHGQDDQLLARDQAQQHEEEAIPAVEDELERQLQAELLAPSREITSSVDASNILSGRRTRRARKDDDFAYATTMQPLDEEPPALLHAFAAGLYAEKPDCRRHRDDLPPPPKHWKDVMNHPFQQGFLAAMKKEIHSLFEKETVEVTEKPRDRGIQILPLLWIFTYKFDQDGFLVKFKARICVRGDLETITHEEKRAATLAARTARMIFALVAAFDLDLRQRDAVTAFLNSKLSPEQEVYTHMPEGFQSLGKCWKLRRALYGLRISPRLWQQEAASILRKLGLQQAPEDPCVFVGEGLLVFFYVDDILIASHTTAKAKAIQLEKDLEAHWELTDHGEAAWFLNIRIIRDRKQKKLWLCQDSYVTSIATRYNLTDRPPVYTPLPVDELTPYQGVATPKEILLYQKKVGSAGYATTITRPDAAKATARLAQFLTNPGPQHHQAADRVINYLYTTRNLAIEYSADAASTGIDSIQFASDASYGDHPDRKSSAGYICQAYGGPIDWKATKQPTVTTSTTEAELLGLSEAGKQVQWWRRLMNSLGFVPSHDLTIDCDNERTIGLLTSEDTAFETKLRHVDIHHHWLRQEVQEKRINVRWVATAT</sequence>
<dbReference type="Proteomes" id="UP000191612">
    <property type="component" value="Unassembled WGS sequence"/>
</dbReference>
<dbReference type="Gene3D" id="3.30.420.10">
    <property type="entry name" value="Ribonuclease H-like superfamily/Ribonuclease H"/>
    <property type="match status" value="1"/>
</dbReference>